<name>A0A2V5IDT3_9EURO</name>
<dbReference type="InterPro" id="IPR000873">
    <property type="entry name" value="AMP-dep_synth/lig_dom"/>
</dbReference>
<comment type="similarity">
    <text evidence="2">Belongs to the ATP-dependent AMP-binding enzyme family.</text>
</comment>
<keyword evidence="3" id="KW-0436">Ligase</keyword>
<dbReference type="EMBL" id="KZ825477">
    <property type="protein sequence ID" value="PYI34251.1"/>
    <property type="molecule type" value="Genomic_DNA"/>
</dbReference>
<evidence type="ECO:0000313" key="8">
    <source>
        <dbReference type="EMBL" id="PYI34251.1"/>
    </source>
</evidence>
<keyword evidence="5" id="KW-0067">ATP-binding</keyword>
<keyword evidence="9" id="KW-1185">Reference proteome</keyword>
<dbReference type="PANTHER" id="PTHR24096">
    <property type="entry name" value="LONG-CHAIN-FATTY-ACID--COA LIGASE"/>
    <property type="match status" value="1"/>
</dbReference>
<dbReference type="Gene3D" id="3.30.300.30">
    <property type="match status" value="1"/>
</dbReference>
<evidence type="ECO:0000313" key="9">
    <source>
        <dbReference type="Proteomes" id="UP000248817"/>
    </source>
</evidence>
<organism evidence="8 9">
    <name type="scientific">Aspergillus indologenus CBS 114.80</name>
    <dbReference type="NCBI Taxonomy" id="1450541"/>
    <lineage>
        <taxon>Eukaryota</taxon>
        <taxon>Fungi</taxon>
        <taxon>Dikarya</taxon>
        <taxon>Ascomycota</taxon>
        <taxon>Pezizomycotina</taxon>
        <taxon>Eurotiomycetes</taxon>
        <taxon>Eurotiomycetidae</taxon>
        <taxon>Eurotiales</taxon>
        <taxon>Aspergillaceae</taxon>
        <taxon>Aspergillus</taxon>
        <taxon>Aspergillus subgen. Circumdati</taxon>
    </lineage>
</organism>
<gene>
    <name evidence="8" type="ORF">BP00DRAFT_484804</name>
</gene>
<reference evidence="8 9" key="1">
    <citation type="submission" date="2018-02" db="EMBL/GenBank/DDBJ databases">
        <title>The genomes of Aspergillus section Nigri reveals drivers in fungal speciation.</title>
        <authorList>
            <consortium name="DOE Joint Genome Institute"/>
            <person name="Vesth T.C."/>
            <person name="Nybo J."/>
            <person name="Theobald S."/>
            <person name="Brandl J."/>
            <person name="Frisvad J.C."/>
            <person name="Nielsen K.F."/>
            <person name="Lyhne E.K."/>
            <person name="Kogle M.E."/>
            <person name="Kuo A."/>
            <person name="Riley R."/>
            <person name="Clum A."/>
            <person name="Nolan M."/>
            <person name="Lipzen A."/>
            <person name="Salamov A."/>
            <person name="Henrissat B."/>
            <person name="Wiebenga A."/>
            <person name="De vries R.P."/>
            <person name="Grigoriev I.V."/>
            <person name="Mortensen U.H."/>
            <person name="Andersen M.R."/>
            <person name="Baker S.E."/>
        </authorList>
    </citation>
    <scope>NUCLEOTIDE SEQUENCE [LARGE SCALE GENOMIC DNA]</scope>
    <source>
        <strain evidence="8 9">CBS 114.80</strain>
    </source>
</reference>
<evidence type="ECO:0000259" key="7">
    <source>
        <dbReference type="Pfam" id="PF13193"/>
    </source>
</evidence>
<evidence type="ECO:0000256" key="3">
    <source>
        <dbReference type="ARBA" id="ARBA00022598"/>
    </source>
</evidence>
<keyword evidence="4" id="KW-0547">Nucleotide-binding</keyword>
<dbReference type="GO" id="GO:0016405">
    <property type="term" value="F:CoA-ligase activity"/>
    <property type="evidence" value="ECO:0007669"/>
    <property type="project" value="TreeGrafter"/>
</dbReference>
<evidence type="ECO:0000256" key="5">
    <source>
        <dbReference type="ARBA" id="ARBA00022840"/>
    </source>
</evidence>
<dbReference type="Gene3D" id="3.40.50.12780">
    <property type="entry name" value="N-terminal domain of ligase-like"/>
    <property type="match status" value="1"/>
</dbReference>
<dbReference type="Pfam" id="PF00501">
    <property type="entry name" value="AMP-binding"/>
    <property type="match status" value="1"/>
</dbReference>
<dbReference type="InterPro" id="IPR025110">
    <property type="entry name" value="AMP-bd_C"/>
</dbReference>
<dbReference type="InterPro" id="IPR042099">
    <property type="entry name" value="ANL_N_sf"/>
</dbReference>
<dbReference type="Proteomes" id="UP000248817">
    <property type="component" value="Unassembled WGS sequence"/>
</dbReference>
<dbReference type="Pfam" id="PF13193">
    <property type="entry name" value="AMP-binding_C"/>
    <property type="match status" value="1"/>
</dbReference>
<dbReference type="PANTHER" id="PTHR24096:SF317">
    <property type="entry name" value="ADENYLATE-FORMING ENZYME AFEA"/>
    <property type="match status" value="1"/>
</dbReference>
<dbReference type="GO" id="GO:0019748">
    <property type="term" value="P:secondary metabolic process"/>
    <property type="evidence" value="ECO:0007669"/>
    <property type="project" value="TreeGrafter"/>
</dbReference>
<comment type="pathway">
    <text evidence="1">Secondary metabolite biosynthesis.</text>
</comment>
<dbReference type="AlphaFoldDB" id="A0A2V5IDT3"/>
<evidence type="ECO:0000256" key="4">
    <source>
        <dbReference type="ARBA" id="ARBA00022741"/>
    </source>
</evidence>
<evidence type="ECO:0000259" key="6">
    <source>
        <dbReference type="Pfam" id="PF00501"/>
    </source>
</evidence>
<evidence type="ECO:0000256" key="1">
    <source>
        <dbReference type="ARBA" id="ARBA00005179"/>
    </source>
</evidence>
<proteinExistence type="inferred from homology"/>
<dbReference type="GO" id="GO:0005524">
    <property type="term" value="F:ATP binding"/>
    <property type="evidence" value="ECO:0007669"/>
    <property type="project" value="UniProtKB-KW"/>
</dbReference>
<dbReference type="SUPFAM" id="SSF56801">
    <property type="entry name" value="Acetyl-CoA synthetase-like"/>
    <property type="match status" value="1"/>
</dbReference>
<protein>
    <submittedName>
        <fullName evidence="8">Acetyl-CoA synthetase-like protein</fullName>
    </submittedName>
</protein>
<evidence type="ECO:0000256" key="2">
    <source>
        <dbReference type="ARBA" id="ARBA00006432"/>
    </source>
</evidence>
<sequence>MGSATYHDVVSFALDPQEEYEPDLPLFIDAQDPAQSLNREQFSLLVRTLIAGFHAQGLAEGDCVLLHTGNHLLYTALFLAVIGAGGVYMGSNPHSSADELTHLIQLTHPRLIITEESGLATVQDVARQTSIPGNHILLCDDPAQTTAVRYAQTHTLLPPPPPPPPTTPQHLTTLLTHAPTPNQLPALTPEAAASKPAALFSTSGTTGLPKAAILTHANILAQHAALTAHRRPDGTANQRVRRLIPLPIFHLFSALFTHLFPLRHGHPVYLPREAFTVPRLLGWVHRHQIQEVYLVPTMVHLLLAAAAAAPDEVGVRAQLASVTYVGVAGAPIDAASMRRLRGLLHPRHASCGQIWGMTECGVVFWRGRDAGGVGGVVPGETREIVADAHQPGRLFVRGPGVFAGYLGRRGREGVDPLGWFDTGDVAYCNAAGEYFVVGRTKELIKVRGYQVSPAEIEAVLRKHPLIRDVAVLGVALDPATATEAPRAYVVRADGARLAAAEVYAFALQRLARYKAIEGGVFFVETIPRTVSGKIQRAKLAGMNQKREALAGLLGMPRLRIRMRLKAVVVMGLKERLGVVLRGLV</sequence>
<accession>A0A2V5IDT3</accession>
<feature type="domain" description="AMP-dependent synthetase/ligase" evidence="6">
    <location>
        <begin position="19"/>
        <end position="406"/>
    </location>
</feature>
<feature type="domain" description="AMP-binding enzyme C-terminal" evidence="7">
    <location>
        <begin position="455"/>
        <end position="533"/>
    </location>
</feature>
<dbReference type="InterPro" id="IPR045851">
    <property type="entry name" value="AMP-bd_C_sf"/>
</dbReference>